<keyword evidence="10" id="KW-1185">Reference proteome</keyword>
<comment type="similarity">
    <text evidence="1">Belongs to the DNA repair enzymes AP/ExoA family.</text>
</comment>
<feature type="site" description="Important for catalytic activity" evidence="7">
    <location>
        <position position="220"/>
    </location>
</feature>
<dbReference type="RefSeq" id="WP_011699181.1">
    <property type="nucleotide sequence ID" value="NC_008554.1"/>
</dbReference>
<feature type="active site" description="Proton acceptor" evidence="5">
    <location>
        <position position="250"/>
    </location>
</feature>
<dbReference type="HOGENOM" id="CLU_027539_0_1_7"/>
<dbReference type="GO" id="GO:0046872">
    <property type="term" value="F:metal ion binding"/>
    <property type="evidence" value="ECO:0007669"/>
    <property type="project" value="UniProtKB-KW"/>
</dbReference>
<dbReference type="KEGG" id="sfu:Sfum_2331"/>
<dbReference type="GO" id="GO:0008311">
    <property type="term" value="F:double-stranded DNA 3'-5' DNA exonuclease activity"/>
    <property type="evidence" value="ECO:0007669"/>
    <property type="project" value="UniProtKB-EC"/>
</dbReference>
<protein>
    <submittedName>
        <fullName evidence="9">Exodeoxyribonuclease III</fullName>
        <ecNumber evidence="9">3.1.11.2</ecNumber>
    </submittedName>
</protein>
<feature type="binding site" evidence="6">
    <location>
        <position position="9"/>
    </location>
    <ligand>
        <name>Mg(2+)</name>
        <dbReference type="ChEBI" id="CHEBI:18420"/>
        <label>1</label>
    </ligand>
</feature>
<feature type="site" description="Transition state stabilizer" evidence="7">
    <location>
        <position position="150"/>
    </location>
</feature>
<dbReference type="PANTHER" id="PTHR43250:SF2">
    <property type="entry name" value="EXODEOXYRIBONUCLEASE III"/>
    <property type="match status" value="1"/>
</dbReference>
<dbReference type="FunCoup" id="A0LKR0">
    <property type="interactions" value="485"/>
</dbReference>
<dbReference type="InterPro" id="IPR004808">
    <property type="entry name" value="AP_endonuc_1"/>
</dbReference>
<evidence type="ECO:0000256" key="1">
    <source>
        <dbReference type="ARBA" id="ARBA00007092"/>
    </source>
</evidence>
<proteinExistence type="inferred from homology"/>
<dbReference type="AlphaFoldDB" id="A0LKR0"/>
<feature type="binding site" evidence="6">
    <location>
        <position position="249"/>
    </location>
    <ligand>
        <name>Mg(2+)</name>
        <dbReference type="ChEBI" id="CHEBI:18420"/>
        <label>1</label>
    </ligand>
</feature>
<organism evidence="9 10">
    <name type="scientific">Syntrophobacter fumaroxidans (strain DSM 10017 / MPOB)</name>
    <dbReference type="NCBI Taxonomy" id="335543"/>
    <lineage>
        <taxon>Bacteria</taxon>
        <taxon>Pseudomonadati</taxon>
        <taxon>Thermodesulfobacteriota</taxon>
        <taxon>Syntrophobacteria</taxon>
        <taxon>Syntrophobacterales</taxon>
        <taxon>Syntrophobacteraceae</taxon>
        <taxon>Syntrophobacter</taxon>
    </lineage>
</organism>
<dbReference type="OrthoDB" id="9803914at2"/>
<dbReference type="EMBL" id="CP000478">
    <property type="protein sequence ID" value="ABK18012.1"/>
    <property type="molecule type" value="Genomic_DNA"/>
</dbReference>
<dbReference type="Pfam" id="PF03372">
    <property type="entry name" value="Exo_endo_phos"/>
    <property type="match status" value="1"/>
</dbReference>
<keyword evidence="2 6" id="KW-0479">Metal-binding</keyword>
<dbReference type="EC" id="3.1.11.2" evidence="9"/>
<keyword evidence="6" id="KW-0464">Manganese</keyword>
<dbReference type="Proteomes" id="UP000001784">
    <property type="component" value="Chromosome"/>
</dbReference>
<dbReference type="eggNOG" id="COG0708">
    <property type="taxonomic scope" value="Bacteria"/>
</dbReference>
<name>A0LKR0_SYNFM</name>
<accession>A0LKR0</accession>
<evidence type="ECO:0000256" key="2">
    <source>
        <dbReference type="ARBA" id="ARBA00022723"/>
    </source>
</evidence>
<dbReference type="STRING" id="335543.Sfum_2331"/>
<dbReference type="CDD" id="cd09086">
    <property type="entry name" value="ExoIII-like_AP-endo"/>
    <property type="match status" value="1"/>
</dbReference>
<dbReference type="NCBIfam" id="TIGR00195">
    <property type="entry name" value="exoDNase_III"/>
    <property type="match status" value="1"/>
</dbReference>
<evidence type="ECO:0000313" key="9">
    <source>
        <dbReference type="EMBL" id="ABK18012.1"/>
    </source>
</evidence>
<evidence type="ECO:0000313" key="10">
    <source>
        <dbReference type="Proteomes" id="UP000001784"/>
    </source>
</evidence>
<dbReference type="Gene3D" id="3.60.10.10">
    <property type="entry name" value="Endonuclease/exonuclease/phosphatase"/>
    <property type="match status" value="1"/>
</dbReference>
<feature type="binding site" evidence="6">
    <location>
        <position position="150"/>
    </location>
    <ligand>
        <name>Mg(2+)</name>
        <dbReference type="ChEBI" id="CHEBI:18420"/>
        <label>1</label>
    </ligand>
</feature>
<evidence type="ECO:0000259" key="8">
    <source>
        <dbReference type="Pfam" id="PF03372"/>
    </source>
</evidence>
<dbReference type="PROSITE" id="PS51435">
    <property type="entry name" value="AP_NUCLEASE_F1_4"/>
    <property type="match status" value="1"/>
</dbReference>
<sequence>MAWKVATFNVNGIRSRMAPVLEWLDRHRPDALCLQELKCQNADFPLDAFRKAGYFAAFRGQKAFNGVAVLSRSEPSEVLLEFGDGKPDEEARLIAVKLNGIWIVNTYVPQGRSPEEPAFEYKLDFFGRLKSWLDGRFEPSQPLVWTGDINVAPEAIDLFDPKRLAGKVSFHPREHEALAAVAAWGLVDVFRKLHPDTKQFTFWDYRLPQSFKRNLGWRLDHIYATRTLADACLECQADGEPRGRETPSDHTPVWAEFDLERLGAE</sequence>
<evidence type="ECO:0000256" key="6">
    <source>
        <dbReference type="PIRSR" id="PIRSR604808-2"/>
    </source>
</evidence>
<dbReference type="SUPFAM" id="SSF56219">
    <property type="entry name" value="DNase I-like"/>
    <property type="match status" value="1"/>
</dbReference>
<gene>
    <name evidence="9" type="ordered locus">Sfum_2331</name>
</gene>
<dbReference type="PANTHER" id="PTHR43250">
    <property type="entry name" value="EXODEOXYRIBONUCLEASE III"/>
    <property type="match status" value="1"/>
</dbReference>
<feature type="binding site" evidence="6">
    <location>
        <position position="148"/>
    </location>
    <ligand>
        <name>Mg(2+)</name>
        <dbReference type="ChEBI" id="CHEBI:18420"/>
        <label>1</label>
    </ligand>
</feature>
<feature type="domain" description="Endonuclease/exonuclease/phosphatase" evidence="8">
    <location>
        <begin position="6"/>
        <end position="250"/>
    </location>
</feature>
<dbReference type="NCBIfam" id="TIGR00633">
    <property type="entry name" value="xth"/>
    <property type="match status" value="1"/>
</dbReference>
<evidence type="ECO:0000256" key="7">
    <source>
        <dbReference type="PIRSR" id="PIRSR604808-3"/>
    </source>
</evidence>
<evidence type="ECO:0000256" key="4">
    <source>
        <dbReference type="ARBA" id="ARBA00022842"/>
    </source>
</evidence>
<keyword evidence="3 9" id="KW-0378">Hydrolase</keyword>
<dbReference type="InterPro" id="IPR037493">
    <property type="entry name" value="ExoIII-like"/>
</dbReference>
<dbReference type="InterPro" id="IPR005135">
    <property type="entry name" value="Endo/exonuclease/phosphatase"/>
</dbReference>
<feature type="site" description="Interaction with DNA substrate" evidence="7">
    <location>
        <position position="250"/>
    </location>
</feature>
<dbReference type="InParanoid" id="A0LKR0"/>
<evidence type="ECO:0000256" key="5">
    <source>
        <dbReference type="PIRSR" id="PIRSR604808-1"/>
    </source>
</evidence>
<feature type="active site" evidence="5">
    <location>
        <position position="107"/>
    </location>
</feature>
<dbReference type="GO" id="GO:0006281">
    <property type="term" value="P:DNA repair"/>
    <property type="evidence" value="ECO:0007669"/>
    <property type="project" value="InterPro"/>
</dbReference>
<feature type="binding site" evidence="6">
    <location>
        <position position="36"/>
    </location>
    <ligand>
        <name>Mg(2+)</name>
        <dbReference type="ChEBI" id="CHEBI:18420"/>
        <label>1</label>
    </ligand>
</feature>
<feature type="active site" description="Proton donor/acceptor" evidence="5">
    <location>
        <position position="148"/>
    </location>
</feature>
<reference evidence="9 10" key="1">
    <citation type="submission" date="2006-10" db="EMBL/GenBank/DDBJ databases">
        <title>Complete sequence of Syntrophobacter fumaroxidans MPOB.</title>
        <authorList>
            <consortium name="US DOE Joint Genome Institute"/>
            <person name="Copeland A."/>
            <person name="Lucas S."/>
            <person name="Lapidus A."/>
            <person name="Barry K."/>
            <person name="Detter J.C."/>
            <person name="Glavina del Rio T."/>
            <person name="Hammon N."/>
            <person name="Israni S."/>
            <person name="Pitluck S."/>
            <person name="Goltsman E.G."/>
            <person name="Martinez M."/>
            <person name="Schmutz J."/>
            <person name="Larimer F."/>
            <person name="Land M."/>
            <person name="Hauser L."/>
            <person name="Kyrpides N."/>
            <person name="Kim E."/>
            <person name="Boone D.R."/>
            <person name="Brockman F."/>
            <person name="Culley D."/>
            <person name="Ferry J."/>
            <person name="Gunsalus R."/>
            <person name="McInerney M.J."/>
            <person name="Morrison M."/>
            <person name="Plugge C."/>
            <person name="Rohlin L."/>
            <person name="Scholten J."/>
            <person name="Sieber J."/>
            <person name="Stams A.J.M."/>
            <person name="Worm P."/>
            <person name="Henstra A.M."/>
            <person name="Richardson P."/>
        </authorList>
    </citation>
    <scope>NUCLEOTIDE SEQUENCE [LARGE SCALE GENOMIC DNA]</scope>
    <source>
        <strain evidence="10">DSM 10017 / MPOB</strain>
    </source>
</reference>
<dbReference type="InterPro" id="IPR036691">
    <property type="entry name" value="Endo/exonu/phosph_ase_sf"/>
</dbReference>
<keyword evidence="4 6" id="KW-0460">Magnesium</keyword>
<evidence type="ECO:0000256" key="3">
    <source>
        <dbReference type="ARBA" id="ARBA00022801"/>
    </source>
</evidence>
<comment type="cofactor">
    <cofactor evidence="6">
        <name>Mg(2+)</name>
        <dbReference type="ChEBI" id="CHEBI:18420"/>
    </cofactor>
    <cofactor evidence="6">
        <name>Mn(2+)</name>
        <dbReference type="ChEBI" id="CHEBI:29035"/>
    </cofactor>
    <text evidence="6">Probably binds two magnesium or manganese ions per subunit.</text>
</comment>
<feature type="binding site" evidence="6">
    <location>
        <position position="250"/>
    </location>
    <ligand>
        <name>Mg(2+)</name>
        <dbReference type="ChEBI" id="CHEBI:18420"/>
        <label>1</label>
    </ligand>
</feature>